<gene>
    <name evidence="5" type="ORF">GCM10025869_12720</name>
</gene>
<dbReference type="RefSeq" id="WP_284298650.1">
    <property type="nucleotide sequence ID" value="NZ_BSVA01000001.1"/>
</dbReference>
<evidence type="ECO:0000256" key="3">
    <source>
        <dbReference type="ARBA" id="ARBA00023163"/>
    </source>
</evidence>
<dbReference type="PROSITE" id="PS50932">
    <property type="entry name" value="HTH_LACI_2"/>
    <property type="match status" value="1"/>
</dbReference>
<protein>
    <submittedName>
        <fullName evidence="5">Transcriptional regulator</fullName>
    </submittedName>
</protein>
<dbReference type="Gene3D" id="1.10.260.40">
    <property type="entry name" value="lambda repressor-like DNA-binding domains"/>
    <property type="match status" value="1"/>
</dbReference>
<keyword evidence="1" id="KW-0805">Transcription regulation</keyword>
<dbReference type="Pfam" id="PF00356">
    <property type="entry name" value="LacI"/>
    <property type="match status" value="1"/>
</dbReference>
<evidence type="ECO:0000313" key="6">
    <source>
        <dbReference type="Proteomes" id="UP001157069"/>
    </source>
</evidence>
<comment type="caution">
    <text evidence="5">The sequence shown here is derived from an EMBL/GenBank/DDBJ whole genome shotgun (WGS) entry which is preliminary data.</text>
</comment>
<dbReference type="CDD" id="cd06279">
    <property type="entry name" value="PBP1_LacI-like"/>
    <property type="match status" value="1"/>
</dbReference>
<organism evidence="5 6">
    <name type="scientific">Homoserinibacter gongjuensis</name>
    <dbReference type="NCBI Taxonomy" id="1162968"/>
    <lineage>
        <taxon>Bacteria</taxon>
        <taxon>Bacillati</taxon>
        <taxon>Actinomycetota</taxon>
        <taxon>Actinomycetes</taxon>
        <taxon>Micrococcales</taxon>
        <taxon>Microbacteriaceae</taxon>
        <taxon>Homoserinibacter</taxon>
    </lineage>
</organism>
<dbReference type="InterPro" id="IPR028082">
    <property type="entry name" value="Peripla_BP_I"/>
</dbReference>
<accession>A0ABQ6JRJ6</accession>
<dbReference type="Gene3D" id="3.40.50.2300">
    <property type="match status" value="2"/>
</dbReference>
<dbReference type="SMART" id="SM00354">
    <property type="entry name" value="HTH_LACI"/>
    <property type="match status" value="1"/>
</dbReference>
<dbReference type="SUPFAM" id="SSF47413">
    <property type="entry name" value="lambda repressor-like DNA-binding domains"/>
    <property type="match status" value="1"/>
</dbReference>
<dbReference type="Proteomes" id="UP001157069">
    <property type="component" value="Unassembled WGS sequence"/>
</dbReference>
<dbReference type="PANTHER" id="PTHR30146:SF138">
    <property type="entry name" value="TRANSCRIPTIONAL REGULATORY PROTEIN"/>
    <property type="match status" value="1"/>
</dbReference>
<evidence type="ECO:0000256" key="2">
    <source>
        <dbReference type="ARBA" id="ARBA00023125"/>
    </source>
</evidence>
<name>A0ABQ6JRJ6_9MICO</name>
<evidence type="ECO:0000256" key="1">
    <source>
        <dbReference type="ARBA" id="ARBA00023015"/>
    </source>
</evidence>
<dbReference type="SUPFAM" id="SSF53822">
    <property type="entry name" value="Periplasmic binding protein-like I"/>
    <property type="match status" value="1"/>
</dbReference>
<dbReference type="InterPro" id="IPR000843">
    <property type="entry name" value="HTH_LacI"/>
</dbReference>
<proteinExistence type="predicted"/>
<dbReference type="PANTHER" id="PTHR30146">
    <property type="entry name" value="LACI-RELATED TRANSCRIPTIONAL REPRESSOR"/>
    <property type="match status" value="1"/>
</dbReference>
<dbReference type="CDD" id="cd01392">
    <property type="entry name" value="HTH_LacI"/>
    <property type="match status" value="1"/>
</dbReference>
<keyword evidence="6" id="KW-1185">Reference proteome</keyword>
<sequence length="358" mass="36308">MSDTANTRPTLAAVAARAGVSASTASLVFSGRGPVADATRARVLEAAAELDFAGPDPTARSLRRGRTGVIGVVTEDSLGDAFRDPINLALLDGLGDELADEGYGLLVLPWAPGSSVDLAAAPMDAAILLGCSADLAHSVEVLQQRRIPLVAIEAPELPGVVPIDLDNAEAARHGAELLRELGHERVALVTLPLDVDRTRGALTPEREAAATAFTASERIRGARAVFPDAGGVSAGGSTVGEGYAAGQALLQVPDAERPTAVIAQSDLLAAGVIRAAEELGIAVPDDLSVLGFDGIRLDGITSHALTTLVQPAVEKGRAAGRAVRAALAGDTPDAVTLTSELRRGATVAAPPPPGGQSL</sequence>
<dbReference type="EMBL" id="BSVA01000001">
    <property type="protein sequence ID" value="GMA90743.1"/>
    <property type="molecule type" value="Genomic_DNA"/>
</dbReference>
<dbReference type="Pfam" id="PF13377">
    <property type="entry name" value="Peripla_BP_3"/>
    <property type="match status" value="1"/>
</dbReference>
<reference evidence="6" key="1">
    <citation type="journal article" date="2019" name="Int. J. Syst. Evol. Microbiol.">
        <title>The Global Catalogue of Microorganisms (GCM) 10K type strain sequencing project: providing services to taxonomists for standard genome sequencing and annotation.</title>
        <authorList>
            <consortium name="The Broad Institute Genomics Platform"/>
            <consortium name="The Broad Institute Genome Sequencing Center for Infectious Disease"/>
            <person name="Wu L."/>
            <person name="Ma J."/>
        </authorList>
    </citation>
    <scope>NUCLEOTIDE SEQUENCE [LARGE SCALE GENOMIC DNA]</scope>
    <source>
        <strain evidence="6">NBRC 108755</strain>
    </source>
</reference>
<keyword evidence="2" id="KW-0238">DNA-binding</keyword>
<feature type="domain" description="HTH lacI-type" evidence="4">
    <location>
        <begin position="9"/>
        <end position="64"/>
    </location>
</feature>
<evidence type="ECO:0000259" key="4">
    <source>
        <dbReference type="PROSITE" id="PS50932"/>
    </source>
</evidence>
<evidence type="ECO:0000313" key="5">
    <source>
        <dbReference type="EMBL" id="GMA90743.1"/>
    </source>
</evidence>
<dbReference type="InterPro" id="IPR010982">
    <property type="entry name" value="Lambda_DNA-bd_dom_sf"/>
</dbReference>
<keyword evidence="3" id="KW-0804">Transcription</keyword>
<dbReference type="InterPro" id="IPR046335">
    <property type="entry name" value="LacI/GalR-like_sensor"/>
</dbReference>